<proteinExistence type="predicted"/>
<name>A0A915K2E5_ROMCU</name>
<reference evidence="2" key="1">
    <citation type="submission" date="2022-11" db="UniProtKB">
        <authorList>
            <consortium name="WormBaseParasite"/>
        </authorList>
    </citation>
    <scope>IDENTIFICATION</scope>
</reference>
<dbReference type="AlphaFoldDB" id="A0A915K2E5"/>
<evidence type="ECO:0000313" key="1">
    <source>
        <dbReference type="Proteomes" id="UP000887565"/>
    </source>
</evidence>
<dbReference type="WBParaSite" id="nRc.2.0.1.t32490-RA">
    <property type="protein sequence ID" value="nRc.2.0.1.t32490-RA"/>
    <property type="gene ID" value="nRc.2.0.1.g32490"/>
</dbReference>
<sequence length="107" mass="11731">MGSTIQISRPARDFKKLTSCLNWSMVSRRGEAVLDVKWTEMSTSAFSSTPSPVTIDPPRMPSSFANGGVSSPFIGHATCNAFWDPLPGYRKNSMLAFPMADEPNMVE</sequence>
<accession>A0A915K2E5</accession>
<dbReference type="Proteomes" id="UP000887565">
    <property type="component" value="Unplaced"/>
</dbReference>
<protein>
    <submittedName>
        <fullName evidence="2">Uncharacterized protein</fullName>
    </submittedName>
</protein>
<organism evidence="1 2">
    <name type="scientific">Romanomermis culicivorax</name>
    <name type="common">Nematode worm</name>
    <dbReference type="NCBI Taxonomy" id="13658"/>
    <lineage>
        <taxon>Eukaryota</taxon>
        <taxon>Metazoa</taxon>
        <taxon>Ecdysozoa</taxon>
        <taxon>Nematoda</taxon>
        <taxon>Enoplea</taxon>
        <taxon>Dorylaimia</taxon>
        <taxon>Mermithida</taxon>
        <taxon>Mermithoidea</taxon>
        <taxon>Mermithidae</taxon>
        <taxon>Romanomermis</taxon>
    </lineage>
</organism>
<keyword evidence="1" id="KW-1185">Reference proteome</keyword>
<evidence type="ECO:0000313" key="2">
    <source>
        <dbReference type="WBParaSite" id="nRc.2.0.1.t32490-RA"/>
    </source>
</evidence>